<evidence type="ECO:0000313" key="2">
    <source>
        <dbReference type="EMBL" id="KAB2629556.1"/>
    </source>
</evidence>
<dbReference type="EMBL" id="SMOL01000148">
    <property type="protein sequence ID" value="KAB2629556.1"/>
    <property type="molecule type" value="Genomic_DNA"/>
</dbReference>
<sequence>MEDKNQEQSTPSGPYDMSQYVEFAYAVDAAMQTNCPTAEWLLQHHYELTNLDANQNQYINNLCTSRFTPWKSDLHKHYEKYDGPEVALVVGCPIELVDRRDEWEWLYGHFQDEKYLKKVKANSINWSKKKLLHRFSSQRFSYKLEERRGSKFPEIDMFKEVYVWPGDELMEQFHKGQTVLEEVASQLLPETPFKEVFPPEDADFQIMMATLNQTLGCKHGNVHRGLGMPAFGTRLPHPPSREHKRLNR</sequence>
<keyword evidence="3" id="KW-1185">Reference proteome</keyword>
<evidence type="ECO:0000256" key="1">
    <source>
        <dbReference type="SAM" id="MobiDB-lite"/>
    </source>
</evidence>
<dbReference type="Proteomes" id="UP000327157">
    <property type="component" value="Chromosome 8"/>
</dbReference>
<comment type="caution">
    <text evidence="2">The sequence shown here is derived from an EMBL/GenBank/DDBJ whole genome shotgun (WGS) entry which is preliminary data.</text>
</comment>
<reference evidence="3" key="2">
    <citation type="submission" date="2019-10" db="EMBL/GenBank/DDBJ databases">
        <title>A de novo genome assembly of a pear dwarfing rootstock.</title>
        <authorList>
            <person name="Wang F."/>
            <person name="Wang J."/>
            <person name="Li S."/>
            <person name="Zhang Y."/>
            <person name="Fang M."/>
            <person name="Ma L."/>
            <person name="Zhao Y."/>
            <person name="Jiang S."/>
        </authorList>
    </citation>
    <scope>NUCLEOTIDE SEQUENCE [LARGE SCALE GENOMIC DNA]</scope>
</reference>
<name>A0A5N5HNQ4_9ROSA</name>
<dbReference type="AlphaFoldDB" id="A0A5N5HNQ4"/>
<protein>
    <submittedName>
        <fullName evidence="2">Uncharacterized protein</fullName>
    </submittedName>
</protein>
<reference evidence="2 3" key="1">
    <citation type="submission" date="2019-09" db="EMBL/GenBank/DDBJ databases">
        <authorList>
            <person name="Ou C."/>
        </authorList>
    </citation>
    <scope>NUCLEOTIDE SEQUENCE [LARGE SCALE GENOMIC DNA]</scope>
    <source>
        <strain evidence="2">S2</strain>
        <tissue evidence="2">Leaf</tissue>
    </source>
</reference>
<dbReference type="OrthoDB" id="10461901at2759"/>
<proteinExistence type="predicted"/>
<gene>
    <name evidence="2" type="ORF">D8674_034351</name>
</gene>
<accession>A0A5N5HNQ4</accession>
<evidence type="ECO:0000313" key="3">
    <source>
        <dbReference type="Proteomes" id="UP000327157"/>
    </source>
</evidence>
<reference evidence="2 3" key="3">
    <citation type="submission" date="2019-11" db="EMBL/GenBank/DDBJ databases">
        <title>A de novo genome assembly of a pear dwarfing rootstock.</title>
        <authorList>
            <person name="Wang F."/>
            <person name="Wang J."/>
            <person name="Li S."/>
            <person name="Zhang Y."/>
            <person name="Fang M."/>
            <person name="Ma L."/>
            <person name="Zhao Y."/>
            <person name="Jiang S."/>
        </authorList>
    </citation>
    <scope>NUCLEOTIDE SEQUENCE [LARGE SCALE GENOMIC DNA]</scope>
    <source>
        <strain evidence="2">S2</strain>
        <tissue evidence="2">Leaf</tissue>
    </source>
</reference>
<feature type="region of interest" description="Disordered" evidence="1">
    <location>
        <begin position="229"/>
        <end position="248"/>
    </location>
</feature>
<organism evidence="2 3">
    <name type="scientific">Pyrus ussuriensis x Pyrus communis</name>
    <dbReference type="NCBI Taxonomy" id="2448454"/>
    <lineage>
        <taxon>Eukaryota</taxon>
        <taxon>Viridiplantae</taxon>
        <taxon>Streptophyta</taxon>
        <taxon>Embryophyta</taxon>
        <taxon>Tracheophyta</taxon>
        <taxon>Spermatophyta</taxon>
        <taxon>Magnoliopsida</taxon>
        <taxon>eudicotyledons</taxon>
        <taxon>Gunneridae</taxon>
        <taxon>Pentapetalae</taxon>
        <taxon>rosids</taxon>
        <taxon>fabids</taxon>
        <taxon>Rosales</taxon>
        <taxon>Rosaceae</taxon>
        <taxon>Amygdaloideae</taxon>
        <taxon>Maleae</taxon>
        <taxon>Pyrus</taxon>
    </lineage>
</organism>